<feature type="domain" description="CoA-binding" evidence="9">
    <location>
        <begin position="3"/>
        <end position="98"/>
    </location>
</feature>
<dbReference type="InterPro" id="IPR003781">
    <property type="entry name" value="CoA-bd"/>
</dbReference>
<comment type="catalytic activity">
    <reaction evidence="1">
        <text>acetate + ATP + CoA = acetyl-CoA + ADP + phosphate</text>
        <dbReference type="Rhea" id="RHEA:15081"/>
        <dbReference type="ChEBI" id="CHEBI:30089"/>
        <dbReference type="ChEBI" id="CHEBI:30616"/>
        <dbReference type="ChEBI" id="CHEBI:43474"/>
        <dbReference type="ChEBI" id="CHEBI:57287"/>
        <dbReference type="ChEBI" id="CHEBI:57288"/>
        <dbReference type="ChEBI" id="CHEBI:456216"/>
        <dbReference type="EC" id="6.2.1.13"/>
    </reaction>
</comment>
<dbReference type="InterPro" id="IPR017440">
    <property type="entry name" value="Cit_synth/succinyl-CoA_lig_AS"/>
</dbReference>
<dbReference type="UniPathway" id="UPA00223">
    <property type="reaction ID" value="UER00999"/>
</dbReference>
<reference evidence="11" key="1">
    <citation type="journal article" date="2016" name="Genome Announc.">
        <title>Draft Genome Sequences of Methanobrevibacter curvatus DSM11111, Methanobrevibacter cuticularis DSM11139, Methanobrevibacter filiformis DSM11501, and Methanobrevibacter oralis DSM7256.</title>
        <authorList>
            <person name="Poehlein A."/>
            <person name="Seedorf H."/>
        </authorList>
    </citation>
    <scope>NUCLEOTIDE SEQUENCE [LARGE SCALE GENOMIC DNA]</scope>
    <source>
        <strain evidence="11">DSM 7256 / JCM 30027 / ZR</strain>
    </source>
</reference>
<dbReference type="GO" id="GO:0004775">
    <property type="term" value="F:succinate-CoA ligase (ADP-forming) activity"/>
    <property type="evidence" value="ECO:0007669"/>
    <property type="project" value="UniProtKB-UniRule"/>
</dbReference>
<evidence type="ECO:0000256" key="5">
    <source>
        <dbReference type="HAMAP-Rule" id="MF_01988"/>
    </source>
</evidence>
<dbReference type="PANTHER" id="PTHR11117:SF2">
    <property type="entry name" value="SUCCINATE--COA LIGASE [ADP_GDP-FORMING] SUBUNIT ALPHA, MITOCHONDRIAL"/>
    <property type="match status" value="1"/>
</dbReference>
<dbReference type="PANTHER" id="PTHR11117">
    <property type="entry name" value="SUCCINYL-COA LIGASE SUBUNIT ALPHA"/>
    <property type="match status" value="1"/>
</dbReference>
<protein>
    <recommendedName>
        <fullName evidence="5">Succinate--CoA ligase [ADP-forming] subunit alpha</fullName>
        <ecNumber evidence="5">6.2.1.5</ecNumber>
    </recommendedName>
    <alternativeName>
        <fullName evidence="5">Succinyl-CoA synthetase subunit alpha</fullName>
        <shortName evidence="5">SCS-alpha</shortName>
    </alternativeName>
</protein>
<evidence type="ECO:0000259" key="9">
    <source>
        <dbReference type="SMART" id="SM00881"/>
    </source>
</evidence>
<evidence type="ECO:0000313" key="10">
    <source>
        <dbReference type="EMBL" id="KZX12162.1"/>
    </source>
</evidence>
<feature type="active site" description="Tele-phosphohistidine intermediate" evidence="5 6">
    <location>
        <position position="245"/>
    </location>
</feature>
<evidence type="ECO:0000313" key="11">
    <source>
        <dbReference type="Proteomes" id="UP000077428"/>
    </source>
</evidence>
<organism evidence="10 11">
    <name type="scientific">Methanobrevibacter oralis</name>
    <dbReference type="NCBI Taxonomy" id="66851"/>
    <lineage>
        <taxon>Archaea</taxon>
        <taxon>Methanobacteriati</taxon>
        <taxon>Methanobacteriota</taxon>
        <taxon>Methanomada group</taxon>
        <taxon>Methanobacteria</taxon>
        <taxon>Methanobacteriales</taxon>
        <taxon>Methanobacteriaceae</taxon>
        <taxon>Methanobrevibacter</taxon>
    </lineage>
</organism>
<evidence type="ECO:0000256" key="2">
    <source>
        <dbReference type="ARBA" id="ARBA00022532"/>
    </source>
</evidence>
<comment type="similarity">
    <text evidence="5 7">Belongs to the succinate/malate CoA ligase alpha subunit family.</text>
</comment>
<keyword evidence="2 5" id="KW-0816">Tricarboxylic acid cycle</keyword>
<comment type="pathway">
    <text evidence="5 8">Carbohydrate metabolism; tricarboxylic acid cycle; succinate from succinyl-CoA (ligase route): step 1/1.</text>
</comment>
<dbReference type="Pfam" id="PF02629">
    <property type="entry name" value="CoA_binding"/>
    <property type="match status" value="1"/>
</dbReference>
<comment type="subunit">
    <text evidence="5 8">Heterotetramer of two alpha and two beta subunits.</text>
</comment>
<keyword evidence="4 5" id="KW-0547">Nucleotide-binding</keyword>
<comment type="catalytic activity">
    <reaction evidence="5 8">
        <text>succinate + ATP + CoA = succinyl-CoA + ADP + phosphate</text>
        <dbReference type="Rhea" id="RHEA:17661"/>
        <dbReference type="ChEBI" id="CHEBI:30031"/>
        <dbReference type="ChEBI" id="CHEBI:30616"/>
        <dbReference type="ChEBI" id="CHEBI:43474"/>
        <dbReference type="ChEBI" id="CHEBI:57287"/>
        <dbReference type="ChEBI" id="CHEBI:57292"/>
        <dbReference type="ChEBI" id="CHEBI:456216"/>
        <dbReference type="EC" id="6.2.1.5"/>
    </reaction>
</comment>
<name>A0A166AKQ5_METOA</name>
<feature type="binding site" evidence="5">
    <location>
        <position position="157"/>
    </location>
    <ligand>
        <name>substrate</name>
        <note>ligand shared with subunit beta</note>
    </ligand>
</feature>
<dbReference type="InterPro" id="IPR005811">
    <property type="entry name" value="SUCC_ACL_C"/>
</dbReference>
<dbReference type="FunFam" id="3.40.50.720:FF:000277">
    <property type="entry name" value="Succinate--CoA ligase [ADP-forming] subunit alpha"/>
    <property type="match status" value="1"/>
</dbReference>
<dbReference type="InterPro" id="IPR005810">
    <property type="entry name" value="CoA_lig_alpha"/>
</dbReference>
<dbReference type="GO" id="GO:0009361">
    <property type="term" value="C:succinate-CoA ligase complex (ADP-forming)"/>
    <property type="evidence" value="ECO:0007669"/>
    <property type="project" value="TreeGrafter"/>
</dbReference>
<dbReference type="PRINTS" id="PR01798">
    <property type="entry name" value="SCOASYNTHASE"/>
</dbReference>
<dbReference type="PROSITE" id="PS01216">
    <property type="entry name" value="SUCCINYL_COA_LIG_1"/>
    <property type="match status" value="1"/>
</dbReference>
<dbReference type="SUPFAM" id="SSF51735">
    <property type="entry name" value="NAD(P)-binding Rossmann-fold domains"/>
    <property type="match status" value="1"/>
</dbReference>
<dbReference type="InterPro" id="IPR016102">
    <property type="entry name" value="Succinyl-CoA_synth-like"/>
</dbReference>
<evidence type="ECO:0000256" key="4">
    <source>
        <dbReference type="ARBA" id="ARBA00022741"/>
    </source>
</evidence>
<evidence type="ECO:0000256" key="1">
    <source>
        <dbReference type="ARBA" id="ARBA00001619"/>
    </source>
</evidence>
<dbReference type="GO" id="GO:0006099">
    <property type="term" value="P:tricarboxylic acid cycle"/>
    <property type="evidence" value="ECO:0007669"/>
    <property type="project" value="UniProtKB-UniRule"/>
</dbReference>
<proteinExistence type="inferred from homology"/>
<dbReference type="InterPro" id="IPR036291">
    <property type="entry name" value="NAD(P)-bd_dom_sf"/>
</dbReference>
<dbReference type="EMBL" id="LWMU01000074">
    <property type="protein sequence ID" value="KZX12162.1"/>
    <property type="molecule type" value="Genomic_DNA"/>
</dbReference>
<dbReference type="Pfam" id="PF00549">
    <property type="entry name" value="Ligase_CoA"/>
    <property type="match status" value="1"/>
</dbReference>
<dbReference type="FunFam" id="3.40.50.261:FF:000006">
    <property type="entry name" value="Succinate--CoA ligase [ADP-forming] subunit alpha"/>
    <property type="match status" value="1"/>
</dbReference>
<comment type="catalytic activity">
    <reaction evidence="5">
        <text>GTP + succinate + CoA = succinyl-CoA + GDP + phosphate</text>
        <dbReference type="Rhea" id="RHEA:22120"/>
        <dbReference type="ChEBI" id="CHEBI:30031"/>
        <dbReference type="ChEBI" id="CHEBI:37565"/>
        <dbReference type="ChEBI" id="CHEBI:43474"/>
        <dbReference type="ChEBI" id="CHEBI:57287"/>
        <dbReference type="ChEBI" id="CHEBI:57292"/>
        <dbReference type="ChEBI" id="CHEBI:58189"/>
    </reaction>
</comment>
<sequence length="286" mass="30181">MILLNEDTRCIVQGITGKQGSFHTEQMLNYNTKIEAGITPGKGGQDFCGVPIFNSIEEAKEEVDINASIIFVPANFAKDAAFEAIRNLNLVIIISEHIPVHDSMEIVAYAETIGTTVIGPNTPGIISPGIGKLGIMPTHIFDEGNVGVISRSGTLTYEIASQLTRAGIGQSTCVGIGGDPVIGTDYIDILERFEEDKNTDAVVLIGEIGGNAEENAAEYINKNMSKPVVSYIAGRTAPPGKRMGHAGAIIQGNTGTVASKTEALNSAGVEVATMPSQIVELIKKVI</sequence>
<accession>A0A166AKQ5</accession>
<comment type="function">
    <text evidence="5 8">Succinyl-CoA synthetase functions in the citric acid cycle (TCA), coupling the hydrolysis of succinyl-CoA to the synthesis of either ATP or GTP and thus represents the only step of substrate-level phosphorylation in the TCA. The alpha subunit of the enzyme binds the substrates coenzyme A and phosphate, while succinate binding and nucleotide specificity is provided by the beta subunit.</text>
</comment>
<evidence type="ECO:0000256" key="6">
    <source>
        <dbReference type="PIRSR" id="PIRSR001553-1"/>
    </source>
</evidence>
<evidence type="ECO:0000256" key="3">
    <source>
        <dbReference type="ARBA" id="ARBA00022598"/>
    </source>
</evidence>
<dbReference type="PATRIC" id="fig|66851.6.peg.1411"/>
<dbReference type="GO" id="GO:0004776">
    <property type="term" value="F:succinate-CoA ligase (GDP-forming) activity"/>
    <property type="evidence" value="ECO:0007669"/>
    <property type="project" value="RHEA"/>
</dbReference>
<gene>
    <name evidence="10" type="primary">sucD_2</name>
    <name evidence="5" type="synonym">sucD</name>
    <name evidence="10" type="ORF">MBORA_12990</name>
</gene>
<dbReference type="SUPFAM" id="SSF52210">
    <property type="entry name" value="Succinyl-CoA synthetase domains"/>
    <property type="match status" value="1"/>
</dbReference>
<dbReference type="NCBIfam" id="NF004230">
    <property type="entry name" value="PRK05678.1"/>
    <property type="match status" value="1"/>
</dbReference>
<dbReference type="Gene3D" id="3.40.50.261">
    <property type="entry name" value="Succinyl-CoA synthetase domains"/>
    <property type="match status" value="1"/>
</dbReference>
<dbReference type="SMART" id="SM00881">
    <property type="entry name" value="CoA_binding"/>
    <property type="match status" value="1"/>
</dbReference>
<keyword evidence="3 5" id="KW-0436">Ligase</keyword>
<dbReference type="PROSITE" id="PS00399">
    <property type="entry name" value="SUCCINYL_COA_LIG_2"/>
    <property type="match status" value="1"/>
</dbReference>
<dbReference type="OrthoDB" id="55711at2157"/>
<dbReference type="RefSeq" id="WP_042692856.1">
    <property type="nucleotide sequence ID" value="NZ_CABMAB010000014.1"/>
</dbReference>
<evidence type="ECO:0000256" key="7">
    <source>
        <dbReference type="RuleBase" id="RU000677"/>
    </source>
</evidence>
<keyword evidence="11" id="KW-1185">Reference proteome</keyword>
<feature type="binding site" evidence="5">
    <location>
        <position position="42"/>
    </location>
    <ligand>
        <name>CoA</name>
        <dbReference type="ChEBI" id="CHEBI:57287"/>
    </ligand>
</feature>
<comment type="caution">
    <text evidence="5">Lacks conserved residue(s) required for the propagation of feature annotation.</text>
</comment>
<dbReference type="Gene3D" id="3.40.50.720">
    <property type="entry name" value="NAD(P)-binding Rossmann-like Domain"/>
    <property type="match status" value="1"/>
</dbReference>
<dbReference type="AlphaFoldDB" id="A0A166AKQ5"/>
<dbReference type="InterPro" id="IPR033847">
    <property type="entry name" value="Citrt_syn/SCS-alpha_CS"/>
</dbReference>
<feature type="binding site" evidence="5">
    <location>
        <begin position="16"/>
        <end position="19"/>
    </location>
    <ligand>
        <name>CoA</name>
        <dbReference type="ChEBI" id="CHEBI:57287"/>
    </ligand>
</feature>
<dbReference type="EC" id="6.2.1.5" evidence="5"/>
<dbReference type="PIRSF" id="PIRSF001553">
    <property type="entry name" value="SucCS_alpha"/>
    <property type="match status" value="1"/>
</dbReference>
<evidence type="ECO:0000256" key="8">
    <source>
        <dbReference type="RuleBase" id="RU000699"/>
    </source>
</evidence>
<dbReference type="HAMAP" id="MF_01988">
    <property type="entry name" value="Succ_CoA_alpha"/>
    <property type="match status" value="1"/>
</dbReference>
<dbReference type="Proteomes" id="UP000077428">
    <property type="component" value="Unassembled WGS sequence"/>
</dbReference>
<dbReference type="GO" id="GO:0043758">
    <property type="term" value="F:acetate-CoA ligase (ADP-forming) activity"/>
    <property type="evidence" value="ECO:0007669"/>
    <property type="project" value="UniProtKB-EC"/>
</dbReference>
<comment type="caution">
    <text evidence="10">The sequence shown here is derived from an EMBL/GenBank/DDBJ whole genome shotgun (WGS) entry which is preliminary data.</text>
</comment>
<dbReference type="NCBIfam" id="TIGR01019">
    <property type="entry name" value="sucCoAalpha"/>
    <property type="match status" value="1"/>
</dbReference>
<dbReference type="STRING" id="66851.MBORA_12990"/>
<dbReference type="GO" id="GO:0000166">
    <property type="term" value="F:nucleotide binding"/>
    <property type="evidence" value="ECO:0007669"/>
    <property type="project" value="UniProtKB-KW"/>
</dbReference>